<comment type="similarity">
    <text evidence="1">Belongs to the HupF/HypC family.</text>
</comment>
<dbReference type="PANTHER" id="PTHR35177">
    <property type="entry name" value="HYDROGENASE MATURATION FACTOR HYBG"/>
    <property type="match status" value="1"/>
</dbReference>
<dbReference type="GO" id="GO:1902670">
    <property type="term" value="F:carbon dioxide binding"/>
    <property type="evidence" value="ECO:0007669"/>
    <property type="project" value="TreeGrafter"/>
</dbReference>
<keyword evidence="3" id="KW-1185">Reference proteome</keyword>
<dbReference type="FunFam" id="2.30.30.140:FF:000022">
    <property type="entry name" value="Hydrogenase assembly chaperone HybG"/>
    <property type="match status" value="1"/>
</dbReference>
<comment type="caution">
    <text evidence="2">The sequence shown here is derived from an EMBL/GenBank/DDBJ whole genome shotgun (WGS) entry which is preliminary data.</text>
</comment>
<dbReference type="InterPro" id="IPR019812">
    <property type="entry name" value="Hydgase_assmbl_chp_CS"/>
</dbReference>
<dbReference type="EMBL" id="LXEW01000019">
    <property type="protein sequence ID" value="OAT52909.1"/>
    <property type="molecule type" value="Genomic_DNA"/>
</dbReference>
<dbReference type="Gene3D" id="2.30.30.140">
    <property type="match status" value="1"/>
</dbReference>
<gene>
    <name evidence="2" type="ORF">M998_1351</name>
</gene>
<evidence type="ECO:0000256" key="1">
    <source>
        <dbReference type="ARBA" id="ARBA00006018"/>
    </source>
</evidence>
<dbReference type="PROSITE" id="PS01097">
    <property type="entry name" value="HUPF_HYPC"/>
    <property type="match status" value="1"/>
</dbReference>
<evidence type="ECO:0000313" key="3">
    <source>
        <dbReference type="Proteomes" id="UP000078224"/>
    </source>
</evidence>
<dbReference type="Proteomes" id="UP000078224">
    <property type="component" value="Unassembled WGS sequence"/>
</dbReference>
<dbReference type="PATRIC" id="fig|1354272.4.peg.1368"/>
<accession>A0A1B7JYC1</accession>
<dbReference type="PRINTS" id="PR00445">
    <property type="entry name" value="HUPFHYPC"/>
</dbReference>
<dbReference type="GO" id="GO:0005506">
    <property type="term" value="F:iron ion binding"/>
    <property type="evidence" value="ECO:0007669"/>
    <property type="project" value="TreeGrafter"/>
</dbReference>
<organism evidence="2 3">
    <name type="scientific">Providencia heimbachae ATCC 35613</name>
    <dbReference type="NCBI Taxonomy" id="1354272"/>
    <lineage>
        <taxon>Bacteria</taxon>
        <taxon>Pseudomonadati</taxon>
        <taxon>Pseudomonadota</taxon>
        <taxon>Gammaproteobacteria</taxon>
        <taxon>Enterobacterales</taxon>
        <taxon>Morganellaceae</taxon>
        <taxon>Providencia</taxon>
    </lineage>
</organism>
<dbReference type="NCBIfam" id="TIGR00074">
    <property type="entry name" value="hypC_hupF"/>
    <property type="match status" value="1"/>
</dbReference>
<dbReference type="SUPFAM" id="SSF159127">
    <property type="entry name" value="HupF/HypC-like"/>
    <property type="match status" value="1"/>
</dbReference>
<dbReference type="InterPro" id="IPR001109">
    <property type="entry name" value="Hydrogenase_HupF/HypC"/>
</dbReference>
<dbReference type="OrthoDB" id="9806017at2"/>
<dbReference type="Pfam" id="PF01455">
    <property type="entry name" value="HupF_HypC"/>
    <property type="match status" value="1"/>
</dbReference>
<evidence type="ECO:0000313" key="2">
    <source>
        <dbReference type="EMBL" id="OAT52909.1"/>
    </source>
</evidence>
<name>A0A1B7JYC1_9GAMM</name>
<dbReference type="RefSeq" id="WP_068908142.1">
    <property type="nucleotide sequence ID" value="NZ_LXEW01000019.1"/>
</dbReference>
<proteinExistence type="inferred from homology"/>
<dbReference type="PANTHER" id="PTHR35177:SF2">
    <property type="entry name" value="HYDROGENASE MATURATION FACTOR HYBG"/>
    <property type="match status" value="1"/>
</dbReference>
<dbReference type="GO" id="GO:0051604">
    <property type="term" value="P:protein maturation"/>
    <property type="evidence" value="ECO:0007669"/>
    <property type="project" value="TreeGrafter"/>
</dbReference>
<protein>
    <submittedName>
        <fullName evidence="2">HybG family [NiFe] hydrogenase metallocenter assembly protein</fullName>
    </submittedName>
</protein>
<reference evidence="2 3" key="1">
    <citation type="submission" date="2016-04" db="EMBL/GenBank/DDBJ databases">
        <title>ATOL: Assembling a taxonomically balanced genome-scale reconstruction of the evolutionary history of the Enterobacteriaceae.</title>
        <authorList>
            <person name="Plunkett G.III."/>
            <person name="Neeno-Eckwall E.C."/>
            <person name="Glasner J.D."/>
            <person name="Perna N.T."/>
        </authorList>
    </citation>
    <scope>NUCLEOTIDE SEQUENCE [LARGE SCALE GENOMIC DNA]</scope>
    <source>
        <strain evidence="2 3">ATCC 35613</strain>
    </source>
</reference>
<sequence length="98" mass="10378">MCLGIPGKIVAVGEDIHQLAQVDVCGVKRDVNIGLICEGDTADLLGQWVLVHVGFAMSIINEEEAQSTLDALMAMSQLDHEVGDFSGLNSGVADAVRR</sequence>
<dbReference type="AlphaFoldDB" id="A0A1B7JYC1"/>
<dbReference type="NCBIfam" id="NF007721">
    <property type="entry name" value="PRK10413.1"/>
    <property type="match status" value="1"/>
</dbReference>